<proteinExistence type="predicted"/>
<name>A0ABW4K6F2_9HYPH</name>
<dbReference type="PANTHER" id="PTHR23026:SF123">
    <property type="entry name" value="NAD(P)H NITROREDUCTASE RV3131-RELATED"/>
    <property type="match status" value="1"/>
</dbReference>
<dbReference type="Gene3D" id="3.40.109.10">
    <property type="entry name" value="NADH Oxidase"/>
    <property type="match status" value="1"/>
</dbReference>
<keyword evidence="3" id="KW-1185">Reference proteome</keyword>
<dbReference type="InterPro" id="IPR000415">
    <property type="entry name" value="Nitroreductase-like"/>
</dbReference>
<evidence type="ECO:0000313" key="2">
    <source>
        <dbReference type="EMBL" id="MFD1703769.1"/>
    </source>
</evidence>
<feature type="domain" description="Nitroreductase" evidence="1">
    <location>
        <begin position="21"/>
        <end position="187"/>
    </location>
</feature>
<sequence>MTTGEAPAFDDGFRERLADLIAWRRDVRRFRTDPIPPEQVRRLLALAALSPSVGNSQPWRFVLVEDPDTRRAARDCSLAANAAAAETYEGERAALYRSLKLEGMAEAPVHIAAFCDEETPVGCGLGRMTMPETLSYSVAGAIATLWLAARAEGLGLGWVSILDPARVHALLGVPASWRLVGYLCLGRPVEEHDDPELVRAGWQDRLPFDDMVLTR</sequence>
<dbReference type="InterPro" id="IPR050627">
    <property type="entry name" value="Nitroreductase/BluB"/>
</dbReference>
<dbReference type="RefSeq" id="WP_378799859.1">
    <property type="nucleotide sequence ID" value="NZ_JBHUER010000008.1"/>
</dbReference>
<keyword evidence="2" id="KW-0560">Oxidoreductase</keyword>
<evidence type="ECO:0000313" key="3">
    <source>
        <dbReference type="Proteomes" id="UP001597308"/>
    </source>
</evidence>
<gene>
    <name evidence="2" type="primary">bluB</name>
    <name evidence="2" type="ORF">ACFSCV_12230</name>
</gene>
<dbReference type="EMBL" id="JBHUER010000008">
    <property type="protein sequence ID" value="MFD1703769.1"/>
    <property type="molecule type" value="Genomic_DNA"/>
</dbReference>
<dbReference type="Pfam" id="PF00881">
    <property type="entry name" value="Nitroreductase"/>
    <property type="match status" value="1"/>
</dbReference>
<dbReference type="PANTHER" id="PTHR23026">
    <property type="entry name" value="NADPH NITROREDUCTASE"/>
    <property type="match status" value="1"/>
</dbReference>
<dbReference type="EC" id="1.13.11.79" evidence="2"/>
<dbReference type="InterPro" id="IPR012825">
    <property type="entry name" value="BluB"/>
</dbReference>
<organism evidence="2 3">
    <name type="scientific">Methylopila henanensis</name>
    <dbReference type="NCBI Taxonomy" id="873516"/>
    <lineage>
        <taxon>Bacteria</taxon>
        <taxon>Pseudomonadati</taxon>
        <taxon>Pseudomonadota</taxon>
        <taxon>Alphaproteobacteria</taxon>
        <taxon>Hyphomicrobiales</taxon>
        <taxon>Methylopilaceae</taxon>
        <taxon>Methylopila</taxon>
    </lineage>
</organism>
<dbReference type="Proteomes" id="UP001597308">
    <property type="component" value="Unassembled WGS sequence"/>
</dbReference>
<dbReference type="InterPro" id="IPR029479">
    <property type="entry name" value="Nitroreductase"/>
</dbReference>
<dbReference type="SUPFAM" id="SSF55469">
    <property type="entry name" value="FMN-dependent nitroreductase-like"/>
    <property type="match status" value="1"/>
</dbReference>
<protein>
    <submittedName>
        <fullName evidence="2">5,6-dimethylbenzimidazole synthase</fullName>
        <ecNumber evidence="2">1.13.11.79</ecNumber>
    </submittedName>
</protein>
<dbReference type="NCBIfam" id="TIGR02476">
    <property type="entry name" value="BluB"/>
    <property type="match status" value="1"/>
</dbReference>
<dbReference type="GO" id="GO:0102919">
    <property type="term" value="F:5,6-dimethylbenzimidazole synthase activity"/>
    <property type="evidence" value="ECO:0007669"/>
    <property type="project" value="UniProtKB-EC"/>
</dbReference>
<accession>A0ABW4K6F2</accession>
<evidence type="ECO:0000259" key="1">
    <source>
        <dbReference type="Pfam" id="PF00881"/>
    </source>
</evidence>
<reference evidence="3" key="1">
    <citation type="journal article" date="2019" name="Int. J. Syst. Evol. Microbiol.">
        <title>The Global Catalogue of Microorganisms (GCM) 10K type strain sequencing project: providing services to taxonomists for standard genome sequencing and annotation.</title>
        <authorList>
            <consortium name="The Broad Institute Genomics Platform"/>
            <consortium name="The Broad Institute Genome Sequencing Center for Infectious Disease"/>
            <person name="Wu L."/>
            <person name="Ma J."/>
        </authorList>
    </citation>
    <scope>NUCLEOTIDE SEQUENCE [LARGE SCALE GENOMIC DNA]</scope>
    <source>
        <strain evidence="3">KCTC 23707</strain>
    </source>
</reference>
<comment type="caution">
    <text evidence="2">The sequence shown here is derived from an EMBL/GenBank/DDBJ whole genome shotgun (WGS) entry which is preliminary data.</text>
</comment>